<name>A0A0G4EET1_VITBC</name>
<evidence type="ECO:0000313" key="2">
    <source>
        <dbReference type="EMBL" id="CEL93908.1"/>
    </source>
</evidence>
<dbReference type="VEuPathDB" id="CryptoDB:Vbra_11444"/>
<evidence type="ECO:0000313" key="3">
    <source>
        <dbReference type="Proteomes" id="UP000041254"/>
    </source>
</evidence>
<accession>A0A0G4EET1</accession>
<dbReference type="Proteomes" id="UP000041254">
    <property type="component" value="Unassembled WGS sequence"/>
</dbReference>
<organism evidence="2 3">
    <name type="scientific">Vitrella brassicaformis (strain CCMP3155)</name>
    <dbReference type="NCBI Taxonomy" id="1169540"/>
    <lineage>
        <taxon>Eukaryota</taxon>
        <taxon>Sar</taxon>
        <taxon>Alveolata</taxon>
        <taxon>Colpodellida</taxon>
        <taxon>Vitrellaceae</taxon>
        <taxon>Vitrella</taxon>
    </lineage>
</organism>
<gene>
    <name evidence="2" type="ORF">Vbra_11444</name>
</gene>
<dbReference type="Pfam" id="PF16415">
    <property type="entry name" value="CNOT1_CAF1_bind"/>
    <property type="match status" value="1"/>
</dbReference>
<evidence type="ECO:0000259" key="1">
    <source>
        <dbReference type="Pfam" id="PF16415"/>
    </source>
</evidence>
<proteinExistence type="predicted"/>
<dbReference type="InParanoid" id="A0A0G4EET1"/>
<keyword evidence="3" id="KW-1185">Reference proteome</keyword>
<dbReference type="InterPro" id="IPR032191">
    <property type="entry name" value="CNOT1_CAF1_bind"/>
</dbReference>
<sequence>MVIERTRRSRDTGAFLSGVDAAQPIPFVIRSTIRLVLFAIEHLLMYATSNPAAQDGPYRKTVANLGGLLGCLLVKLDQTNNNKAAAPFFSISLPAMLELGCRTGRLTTVLPMVCATLKHVREVSFNDDDVKTILGMLREVFELPHLRLQLHFTILSTLSHLSIDVNDIERTGKLRKFMPVPPHDSRNFKVYQDGEAGRRRLQAGDMCKQVPILSTFSLVGMDANRAEPTGRPRQFTAVGHQACS</sequence>
<protein>
    <recommendedName>
        <fullName evidence="1">CCR4-NOT transcription complex subunit 1 CAF1-binding domain-containing protein</fullName>
    </recommendedName>
</protein>
<dbReference type="Gene3D" id="1.25.40.180">
    <property type="match status" value="1"/>
</dbReference>
<feature type="domain" description="CCR4-NOT transcription complex subunit 1 CAF1-binding" evidence="1">
    <location>
        <begin position="40"/>
        <end position="176"/>
    </location>
</feature>
<dbReference type="AlphaFoldDB" id="A0A0G4EET1"/>
<dbReference type="EMBL" id="CDMY01000198">
    <property type="protein sequence ID" value="CEL93908.1"/>
    <property type="molecule type" value="Genomic_DNA"/>
</dbReference>
<reference evidence="2 3" key="1">
    <citation type="submission" date="2014-11" db="EMBL/GenBank/DDBJ databases">
        <authorList>
            <person name="Zhu J."/>
            <person name="Qi W."/>
            <person name="Song R."/>
        </authorList>
    </citation>
    <scope>NUCLEOTIDE SEQUENCE [LARGE SCALE GENOMIC DNA]</scope>
</reference>